<protein>
    <recommendedName>
        <fullName evidence="4">G protein-coupled receptor</fullName>
    </recommendedName>
</protein>
<dbReference type="EMBL" id="BTSY01000004">
    <property type="protein sequence ID" value="GMT23310.1"/>
    <property type="molecule type" value="Genomic_DNA"/>
</dbReference>
<feature type="non-terminal residue" evidence="2">
    <location>
        <position position="167"/>
    </location>
</feature>
<feature type="transmembrane region" description="Helical" evidence="1">
    <location>
        <begin position="148"/>
        <end position="166"/>
    </location>
</feature>
<dbReference type="AlphaFoldDB" id="A0AAV5VZ09"/>
<accession>A0AAV5VZ09</accession>
<feature type="transmembrane region" description="Helical" evidence="1">
    <location>
        <begin position="71"/>
        <end position="94"/>
    </location>
</feature>
<keyword evidence="1" id="KW-0812">Transmembrane</keyword>
<name>A0AAV5VZ09_9BILA</name>
<dbReference type="InterPro" id="IPR051119">
    <property type="entry name" value="Nematode_SR-like"/>
</dbReference>
<feature type="transmembrane region" description="Helical" evidence="1">
    <location>
        <begin position="106"/>
        <end position="128"/>
    </location>
</feature>
<gene>
    <name evidence="2" type="ORF">PFISCL1PPCAC_14607</name>
</gene>
<proteinExistence type="predicted"/>
<dbReference type="Proteomes" id="UP001432322">
    <property type="component" value="Unassembled WGS sequence"/>
</dbReference>
<evidence type="ECO:0000313" key="2">
    <source>
        <dbReference type="EMBL" id="GMT23310.1"/>
    </source>
</evidence>
<reference evidence="2" key="1">
    <citation type="submission" date="2023-10" db="EMBL/GenBank/DDBJ databases">
        <title>Genome assembly of Pristionchus species.</title>
        <authorList>
            <person name="Yoshida K."/>
            <person name="Sommer R.J."/>
        </authorList>
    </citation>
    <scope>NUCLEOTIDE SEQUENCE</scope>
    <source>
        <strain evidence="2">RS5133</strain>
    </source>
</reference>
<dbReference type="PANTHER" id="PTHR31627">
    <property type="entry name" value="SERPENTINE RECEPTOR CLASS GAMMA-RELATED"/>
    <property type="match status" value="1"/>
</dbReference>
<comment type="caution">
    <text evidence="2">The sequence shown here is derived from an EMBL/GenBank/DDBJ whole genome shotgun (WGS) entry which is preliminary data.</text>
</comment>
<dbReference type="InterPro" id="IPR019426">
    <property type="entry name" value="7TM_GPCR_serpentine_rcpt_Srv"/>
</dbReference>
<dbReference type="Pfam" id="PF10323">
    <property type="entry name" value="7TM_GPCR_Srv"/>
    <property type="match status" value="1"/>
</dbReference>
<feature type="transmembrane region" description="Helical" evidence="1">
    <location>
        <begin position="21"/>
        <end position="40"/>
    </location>
</feature>
<evidence type="ECO:0008006" key="4">
    <source>
        <dbReference type="Google" id="ProtNLM"/>
    </source>
</evidence>
<organism evidence="2 3">
    <name type="scientific">Pristionchus fissidentatus</name>
    <dbReference type="NCBI Taxonomy" id="1538716"/>
    <lineage>
        <taxon>Eukaryota</taxon>
        <taxon>Metazoa</taxon>
        <taxon>Ecdysozoa</taxon>
        <taxon>Nematoda</taxon>
        <taxon>Chromadorea</taxon>
        <taxon>Rhabditida</taxon>
        <taxon>Rhabditina</taxon>
        <taxon>Diplogasteromorpha</taxon>
        <taxon>Diplogasteroidea</taxon>
        <taxon>Neodiplogasteridae</taxon>
        <taxon>Pristionchus</taxon>
    </lineage>
</organism>
<keyword evidence="1" id="KW-1133">Transmembrane helix</keyword>
<dbReference type="PANTHER" id="PTHR31627:SF42">
    <property type="entry name" value="G_PROTEIN_RECEP_F1_2 DOMAIN-CONTAINING PROTEIN-RELATED"/>
    <property type="match status" value="1"/>
</dbReference>
<keyword evidence="3" id="KW-1185">Reference proteome</keyword>
<evidence type="ECO:0000313" key="3">
    <source>
        <dbReference type="Proteomes" id="UP001432322"/>
    </source>
</evidence>
<sequence length="167" mass="19286">MFLVCHPIMRFTKIFTSMSTLNTIIIHGLPPTAYAIYVLFFQEYRRYDYDANAGTMTRIGDDWSINFNSDIMIIVSTSGALISAICYVRVFAHLRSRPLRSWSREISVIITSFALFISLCSMAIYFIINKYSLIAQNWGVFYVTRNLNFVVAFFIALINPWCLLITN</sequence>
<keyword evidence="1" id="KW-0472">Membrane</keyword>
<evidence type="ECO:0000256" key="1">
    <source>
        <dbReference type="SAM" id="Phobius"/>
    </source>
</evidence>